<protein>
    <submittedName>
        <fullName evidence="5">Uncharacterized protein LOC100176859</fullName>
    </submittedName>
</protein>
<evidence type="ECO:0000256" key="4">
    <source>
        <dbReference type="SAM" id="SignalP"/>
    </source>
</evidence>
<accession>A0A6F9DGL2</accession>
<proteinExistence type="evidence at transcript level"/>
<feature type="transmembrane region" description="Helical" evidence="3">
    <location>
        <begin position="268"/>
        <end position="289"/>
    </location>
</feature>
<evidence type="ECO:0000256" key="1">
    <source>
        <dbReference type="SAM" id="Coils"/>
    </source>
</evidence>
<gene>
    <name evidence="5" type="primary">LOC100176859</name>
</gene>
<evidence type="ECO:0000256" key="3">
    <source>
        <dbReference type="SAM" id="Phobius"/>
    </source>
</evidence>
<reference evidence="5" key="1">
    <citation type="submission" date="2020-04" db="EMBL/GenBank/DDBJ databases">
        <authorList>
            <person name="Neveu A P."/>
        </authorList>
    </citation>
    <scope>NUCLEOTIDE SEQUENCE</scope>
    <source>
        <tissue evidence="5">Whole embryo</tissue>
    </source>
</reference>
<feature type="transmembrane region" description="Helical" evidence="3">
    <location>
        <begin position="238"/>
        <end position="256"/>
    </location>
</feature>
<feature type="transmembrane region" description="Helical" evidence="3">
    <location>
        <begin position="316"/>
        <end position="332"/>
    </location>
</feature>
<evidence type="ECO:0000256" key="2">
    <source>
        <dbReference type="SAM" id="MobiDB-lite"/>
    </source>
</evidence>
<feature type="signal peptide" evidence="4">
    <location>
        <begin position="1"/>
        <end position="17"/>
    </location>
</feature>
<sequence>MHLRHIIFYLLLHCILASRTSQFEVQKGEDSQVAKSQLQRIYEQSKHMRYGKCWTKALEQLQSGCRNLSDEIQRRIAYAFARCHLQSAGRDIPECDPDTPISECASEKMLNDAAFNSYTEFFTHTQQICFHLQSQVWHESTETTISRLADNSEEVASSLEKSSEIALEMVARQNATLQNQAEMLKNEQMLRENMQRSVLDVQRSHEETKGIIREQRALFAEVFDRVATLQKTVLGEFTSVYTFAFYVGAALLAYILTSTHRSASARLWLFILLTMNFLTERAIVNYHMISSSTEGVPENTILPETLYNDMWLCRKTYSIISFIVMFICIIRYKDYNKINNQLLNEIKRQNKELQEILKEQGTQSFHNQTMSKTPQKQANGDLAKNNFANVPALLSTHSVSTHNQLTHVDDQLITTLTSNVADSSYTTNASMLNSHLMSDEEDHTFVADDSSSESSYSSYRTGYSRGSSSLGGDSDSVAAMIRSFRRSSTPHRETSPATPSGGRRRSRRSSVSSDMSIIDQLNESVAQAEGVIVGGHNLRSRRSRTLNPIVERESAKDFAKAVAKMTMQRKQILYQTQR</sequence>
<feature type="coiled-coil region" evidence="1">
    <location>
        <begin position="332"/>
        <end position="363"/>
    </location>
</feature>
<name>A0A6F9DGL2_9ASCI</name>
<dbReference type="PANTHER" id="PTHR33538:SF2">
    <property type="entry name" value="PROTEIN GAMETE EXPRESSED 1"/>
    <property type="match status" value="1"/>
</dbReference>
<keyword evidence="3" id="KW-0472">Membrane</keyword>
<feature type="region of interest" description="Disordered" evidence="2">
    <location>
        <begin position="443"/>
        <end position="515"/>
    </location>
</feature>
<organism evidence="5">
    <name type="scientific">Phallusia mammillata</name>
    <dbReference type="NCBI Taxonomy" id="59560"/>
    <lineage>
        <taxon>Eukaryota</taxon>
        <taxon>Metazoa</taxon>
        <taxon>Chordata</taxon>
        <taxon>Tunicata</taxon>
        <taxon>Ascidiacea</taxon>
        <taxon>Phlebobranchia</taxon>
        <taxon>Ascidiidae</taxon>
        <taxon>Phallusia</taxon>
    </lineage>
</organism>
<dbReference type="EMBL" id="LR786479">
    <property type="protein sequence ID" value="CAB3261277.1"/>
    <property type="molecule type" value="mRNA"/>
</dbReference>
<dbReference type="AlphaFoldDB" id="A0A6F9DGL2"/>
<feature type="compositionally biased region" description="Low complexity" evidence="2">
    <location>
        <begin position="448"/>
        <end position="476"/>
    </location>
</feature>
<dbReference type="InterPro" id="IPR040346">
    <property type="entry name" value="GEX1/Brambleberry"/>
</dbReference>
<keyword evidence="4" id="KW-0732">Signal</keyword>
<evidence type="ECO:0000313" key="5">
    <source>
        <dbReference type="EMBL" id="CAB3261277.1"/>
    </source>
</evidence>
<keyword evidence="3" id="KW-1133">Transmembrane helix</keyword>
<keyword evidence="3" id="KW-0812">Transmembrane</keyword>
<feature type="chain" id="PRO_5026213510" evidence="4">
    <location>
        <begin position="18"/>
        <end position="578"/>
    </location>
</feature>
<dbReference type="PANTHER" id="PTHR33538">
    <property type="entry name" value="PROTEIN GAMETE EXPRESSED 1"/>
    <property type="match status" value="1"/>
</dbReference>
<keyword evidence="1" id="KW-0175">Coiled coil</keyword>